<comment type="caution">
    <text evidence="1">The sequence shown here is derived from an EMBL/GenBank/DDBJ whole genome shotgun (WGS) entry which is preliminary data.</text>
</comment>
<proteinExistence type="predicted"/>
<dbReference type="PANTHER" id="PTHR47526:SF3">
    <property type="entry name" value="PHD-TYPE DOMAIN-CONTAINING PROTEIN"/>
    <property type="match status" value="1"/>
</dbReference>
<gene>
    <name evidence="1" type="ORF">KUTeg_012049</name>
</gene>
<dbReference type="EMBL" id="JARBDR010000640">
    <property type="protein sequence ID" value="KAJ8310184.1"/>
    <property type="molecule type" value="Genomic_DNA"/>
</dbReference>
<accession>A0ABQ9EYM6</accession>
<reference evidence="1 2" key="1">
    <citation type="submission" date="2022-12" db="EMBL/GenBank/DDBJ databases">
        <title>Chromosome-level genome of Tegillarca granosa.</title>
        <authorList>
            <person name="Kim J."/>
        </authorList>
    </citation>
    <scope>NUCLEOTIDE SEQUENCE [LARGE SCALE GENOMIC DNA]</scope>
    <source>
        <strain evidence="1">Teg-2019</strain>
        <tissue evidence="1">Adductor muscle</tissue>
    </source>
</reference>
<keyword evidence="2" id="KW-1185">Reference proteome</keyword>
<dbReference type="Gene3D" id="3.90.320.10">
    <property type="match status" value="1"/>
</dbReference>
<dbReference type="InterPro" id="IPR011604">
    <property type="entry name" value="PDDEXK-like_dom_sf"/>
</dbReference>
<name>A0ABQ9EYM6_TEGGR</name>
<evidence type="ECO:0008006" key="3">
    <source>
        <dbReference type="Google" id="ProtNLM"/>
    </source>
</evidence>
<dbReference type="PANTHER" id="PTHR47526">
    <property type="entry name" value="ATP-DEPENDENT DNA HELICASE"/>
    <property type="match status" value="1"/>
</dbReference>
<protein>
    <recommendedName>
        <fullName evidence="3">SWIM-type domain-containing protein</fullName>
    </recommendedName>
</protein>
<dbReference type="Proteomes" id="UP001217089">
    <property type="component" value="Unassembled WGS sequence"/>
</dbReference>
<sequence>MANVGRLVDIPSDLSDAYLPYEPTLRQRQKAYAFSKNSYVQKIRITVGETLEKLIYRRKFSGRKTEAPHTVNMTINSLTKTLTEGHYSCKAGISGECAHLLSVVMTLQNWILEGYKEVPANPSCTSLPQQWDKPRGEKVKGEPVTQMVIVKPINTNRKRKPLVESFHDNRRKKLQATDLQYLQNLKDCPIAYVTQNKSDVTVNTPHGLQLVGSESILNFFMRDIARSTWTLCQAIFFVTATSAALICLSDDAYGDIMNSSPRPSISSFMLNPLSTMTPSPVSNMLQSSNVFKWSNKPLLVLISLSDVDPENKSPLINLDDIRPAVETYNACGTLEFPLDKEINMPQDVKQYEHEWNCLKCDIIVSKEIEKETRDQAGSHRWQIERSCRITASNFGQIMKRKSAINEKFLKSIFQKQTYCT</sequence>
<evidence type="ECO:0000313" key="1">
    <source>
        <dbReference type="EMBL" id="KAJ8310184.1"/>
    </source>
</evidence>
<evidence type="ECO:0000313" key="2">
    <source>
        <dbReference type="Proteomes" id="UP001217089"/>
    </source>
</evidence>
<organism evidence="1 2">
    <name type="scientific">Tegillarca granosa</name>
    <name type="common">Malaysian cockle</name>
    <name type="synonym">Anadara granosa</name>
    <dbReference type="NCBI Taxonomy" id="220873"/>
    <lineage>
        <taxon>Eukaryota</taxon>
        <taxon>Metazoa</taxon>
        <taxon>Spiralia</taxon>
        <taxon>Lophotrochozoa</taxon>
        <taxon>Mollusca</taxon>
        <taxon>Bivalvia</taxon>
        <taxon>Autobranchia</taxon>
        <taxon>Pteriomorphia</taxon>
        <taxon>Arcoida</taxon>
        <taxon>Arcoidea</taxon>
        <taxon>Arcidae</taxon>
        <taxon>Tegillarca</taxon>
    </lineage>
</organism>
<feature type="non-terminal residue" evidence="1">
    <location>
        <position position="420"/>
    </location>
</feature>